<accession>A0A0E9LTE7</accession>
<gene>
    <name evidence="1" type="ORF">JCM15548_1489</name>
</gene>
<protein>
    <submittedName>
        <fullName evidence="1">TonB-dependent receptor</fullName>
    </submittedName>
</protein>
<keyword evidence="1" id="KW-0675">Receptor</keyword>
<comment type="caution">
    <text evidence="1">The sequence shown here is derived from an EMBL/GenBank/DDBJ whole genome shotgun (WGS) entry which is preliminary data.</text>
</comment>
<reference evidence="1 2" key="1">
    <citation type="journal article" date="2015" name="Microbes Environ.">
        <title>Distribution and evolution of nitrogen fixation genes in the phylum bacteroidetes.</title>
        <authorList>
            <person name="Inoue J."/>
            <person name="Oshima K."/>
            <person name="Suda W."/>
            <person name="Sakamoto M."/>
            <person name="Iino T."/>
            <person name="Noda S."/>
            <person name="Hongoh Y."/>
            <person name="Hattori M."/>
            <person name="Ohkuma M."/>
        </authorList>
    </citation>
    <scope>NUCLEOTIDE SEQUENCE [LARGE SCALE GENOMIC DNA]</scope>
    <source>
        <strain evidence="1">JCM 15548</strain>
    </source>
</reference>
<dbReference type="AlphaFoldDB" id="A0A0E9LTE7"/>
<dbReference type="RefSeq" id="WP_227625343.1">
    <property type="nucleotide sequence ID" value="NZ_BAZW01000002.1"/>
</dbReference>
<dbReference type="STRING" id="1236989.JCM15548_1489"/>
<organism evidence="1 2">
    <name type="scientific">Geofilum rubicundum JCM 15548</name>
    <dbReference type="NCBI Taxonomy" id="1236989"/>
    <lineage>
        <taxon>Bacteria</taxon>
        <taxon>Pseudomonadati</taxon>
        <taxon>Bacteroidota</taxon>
        <taxon>Bacteroidia</taxon>
        <taxon>Marinilabiliales</taxon>
        <taxon>Marinilabiliaceae</taxon>
        <taxon>Geofilum</taxon>
    </lineage>
</organism>
<dbReference type="InterPro" id="IPR008969">
    <property type="entry name" value="CarboxyPept-like_regulatory"/>
</dbReference>
<sequence>MDKDLNESLIGTNVFVVNEADRALGGVVAGSNGQYIIVVPDGENLSIAFSFIGYKTLRIPYTGQTQLNVELETQGVELAGAEVVGRRVERSSVGLTERELVTATQKITTEMLETAPVASIEEALQQNGQCGYPHKCGTGG</sequence>
<dbReference type="EMBL" id="BAZW01000002">
    <property type="protein sequence ID" value="GAO28401.1"/>
    <property type="molecule type" value="Genomic_DNA"/>
</dbReference>
<proteinExistence type="predicted"/>
<dbReference type="Proteomes" id="UP000032900">
    <property type="component" value="Unassembled WGS sequence"/>
</dbReference>
<evidence type="ECO:0000313" key="2">
    <source>
        <dbReference type="Proteomes" id="UP000032900"/>
    </source>
</evidence>
<name>A0A0E9LTE7_9BACT</name>
<keyword evidence="2" id="KW-1185">Reference proteome</keyword>
<dbReference type="SUPFAM" id="SSF49464">
    <property type="entry name" value="Carboxypeptidase regulatory domain-like"/>
    <property type="match status" value="1"/>
</dbReference>
<evidence type="ECO:0000313" key="1">
    <source>
        <dbReference type="EMBL" id="GAO28401.1"/>
    </source>
</evidence>